<dbReference type="AlphaFoldDB" id="A0A927MZ14"/>
<keyword evidence="9" id="KW-0762">Sugar transport</keyword>
<dbReference type="Pfam" id="PF00528">
    <property type="entry name" value="BPD_transp_1"/>
    <property type="match status" value="1"/>
</dbReference>
<comment type="similarity">
    <text evidence="7">Belongs to the binding-protein-dependent transport system permease family.</text>
</comment>
<feature type="transmembrane region" description="Helical" evidence="7">
    <location>
        <begin position="131"/>
        <end position="152"/>
    </location>
</feature>
<dbReference type="PANTHER" id="PTHR43744:SF12">
    <property type="entry name" value="ABC TRANSPORTER PERMEASE PROTEIN MG189-RELATED"/>
    <property type="match status" value="1"/>
</dbReference>
<proteinExistence type="inferred from homology"/>
<dbReference type="InterPro" id="IPR000515">
    <property type="entry name" value="MetI-like"/>
</dbReference>
<keyword evidence="6 7" id="KW-0472">Membrane</keyword>
<dbReference type="InterPro" id="IPR035906">
    <property type="entry name" value="MetI-like_sf"/>
</dbReference>
<evidence type="ECO:0000256" key="2">
    <source>
        <dbReference type="ARBA" id="ARBA00022448"/>
    </source>
</evidence>
<dbReference type="GO" id="GO:0005886">
    <property type="term" value="C:plasma membrane"/>
    <property type="evidence" value="ECO:0007669"/>
    <property type="project" value="UniProtKB-SubCell"/>
</dbReference>
<dbReference type="SUPFAM" id="SSF161098">
    <property type="entry name" value="MetI-like"/>
    <property type="match status" value="1"/>
</dbReference>
<keyword evidence="5 7" id="KW-1133">Transmembrane helix</keyword>
<evidence type="ECO:0000256" key="5">
    <source>
        <dbReference type="ARBA" id="ARBA00022989"/>
    </source>
</evidence>
<keyword evidence="10" id="KW-1185">Reference proteome</keyword>
<dbReference type="CDD" id="cd06261">
    <property type="entry name" value="TM_PBP2"/>
    <property type="match status" value="1"/>
</dbReference>
<gene>
    <name evidence="9" type="ORF">HEB94_004166</name>
</gene>
<feature type="transmembrane region" description="Helical" evidence="7">
    <location>
        <begin position="92"/>
        <end position="119"/>
    </location>
</feature>
<evidence type="ECO:0000313" key="10">
    <source>
        <dbReference type="Proteomes" id="UP000638648"/>
    </source>
</evidence>
<dbReference type="GO" id="GO:0055085">
    <property type="term" value="P:transmembrane transport"/>
    <property type="evidence" value="ECO:0007669"/>
    <property type="project" value="InterPro"/>
</dbReference>
<evidence type="ECO:0000313" key="9">
    <source>
        <dbReference type="EMBL" id="MBE1607318.1"/>
    </source>
</evidence>
<dbReference type="Proteomes" id="UP000638648">
    <property type="component" value="Unassembled WGS sequence"/>
</dbReference>
<dbReference type="RefSeq" id="WP_192751285.1">
    <property type="nucleotide sequence ID" value="NZ_BAABJL010000202.1"/>
</dbReference>
<evidence type="ECO:0000256" key="1">
    <source>
        <dbReference type="ARBA" id="ARBA00004651"/>
    </source>
</evidence>
<reference evidence="9" key="1">
    <citation type="submission" date="2020-10" db="EMBL/GenBank/DDBJ databases">
        <title>Sequencing the genomes of 1000 actinobacteria strains.</title>
        <authorList>
            <person name="Klenk H.-P."/>
        </authorList>
    </citation>
    <scope>NUCLEOTIDE SEQUENCE</scope>
    <source>
        <strain evidence="9">DSM 45354</strain>
    </source>
</reference>
<name>A0A927MZ14_9ACTN</name>
<accession>A0A927MZ14</accession>
<dbReference type="EMBL" id="JADBEM010000001">
    <property type="protein sequence ID" value="MBE1607318.1"/>
    <property type="molecule type" value="Genomic_DNA"/>
</dbReference>
<feature type="transmembrane region" description="Helical" evidence="7">
    <location>
        <begin position="207"/>
        <end position="229"/>
    </location>
</feature>
<feature type="transmembrane region" description="Helical" evidence="7">
    <location>
        <begin position="164"/>
        <end position="186"/>
    </location>
</feature>
<feature type="transmembrane region" description="Helical" evidence="7">
    <location>
        <begin position="267"/>
        <end position="286"/>
    </location>
</feature>
<feature type="transmembrane region" description="Helical" evidence="7">
    <location>
        <begin position="31"/>
        <end position="52"/>
    </location>
</feature>
<evidence type="ECO:0000256" key="4">
    <source>
        <dbReference type="ARBA" id="ARBA00022692"/>
    </source>
</evidence>
<keyword evidence="4 7" id="KW-0812">Transmembrane</keyword>
<comment type="subcellular location">
    <subcellularLocation>
        <location evidence="1 7">Cell membrane</location>
        <topology evidence="1 7">Multi-pass membrane protein</topology>
    </subcellularLocation>
</comment>
<protein>
    <submittedName>
        <fullName evidence="9">Multiple sugar transport system permease protein</fullName>
    </submittedName>
</protein>
<comment type="caution">
    <text evidence="9">The sequence shown here is derived from an EMBL/GenBank/DDBJ whole genome shotgun (WGS) entry which is preliminary data.</text>
</comment>
<evidence type="ECO:0000256" key="7">
    <source>
        <dbReference type="RuleBase" id="RU363032"/>
    </source>
</evidence>
<feature type="domain" description="ABC transmembrane type-1" evidence="8">
    <location>
        <begin position="96"/>
        <end position="286"/>
    </location>
</feature>
<sequence>MTASVSAPVGDISRGRGGLYDRYGRDVLRLALTYALLILASAFILLPLGWMLTVALKPDKSLFFANPPEWFPTSDFHWENFRRALFGADRPFMLYLFNTIWVEIFVVLGTVVSCALVAYPLARMRFRGQRVIFTVIVLTMLIPWQGLMIPQFLLFHRIGWYGTYLPLIVPSFTGSAFFIFLIRQYMKTIPRELDEAARLDGAGSFRIFWSVILPLSAPALTVCAVLTFLSTWNDLLGPVIYLNDSRLYTVAVGLATFNSTHTNQMNLLMAANLITLIPVIVLYFVAQKQLIGGIASVGLKG</sequence>
<dbReference type="PANTHER" id="PTHR43744">
    <property type="entry name" value="ABC TRANSPORTER PERMEASE PROTEIN MG189-RELATED-RELATED"/>
    <property type="match status" value="1"/>
</dbReference>
<keyword evidence="2 7" id="KW-0813">Transport</keyword>
<evidence type="ECO:0000256" key="6">
    <source>
        <dbReference type="ARBA" id="ARBA00023136"/>
    </source>
</evidence>
<dbReference type="Gene3D" id="1.10.3720.10">
    <property type="entry name" value="MetI-like"/>
    <property type="match status" value="1"/>
</dbReference>
<dbReference type="PROSITE" id="PS50928">
    <property type="entry name" value="ABC_TM1"/>
    <property type="match status" value="1"/>
</dbReference>
<keyword evidence="3" id="KW-1003">Cell membrane</keyword>
<organism evidence="9 10">
    <name type="scientific">Actinopolymorpha pittospori</name>
    <dbReference type="NCBI Taxonomy" id="648752"/>
    <lineage>
        <taxon>Bacteria</taxon>
        <taxon>Bacillati</taxon>
        <taxon>Actinomycetota</taxon>
        <taxon>Actinomycetes</taxon>
        <taxon>Propionibacteriales</taxon>
        <taxon>Actinopolymorphaceae</taxon>
        <taxon>Actinopolymorpha</taxon>
    </lineage>
</organism>
<evidence type="ECO:0000259" key="8">
    <source>
        <dbReference type="PROSITE" id="PS50928"/>
    </source>
</evidence>
<evidence type="ECO:0000256" key="3">
    <source>
        <dbReference type="ARBA" id="ARBA00022475"/>
    </source>
</evidence>